<name>A0A502FV97_9GAMM</name>
<evidence type="ECO:0000313" key="1">
    <source>
        <dbReference type="EMBL" id="TPG53319.1"/>
    </source>
</evidence>
<evidence type="ECO:0000313" key="2">
    <source>
        <dbReference type="Proteomes" id="UP000317663"/>
    </source>
</evidence>
<reference evidence="1 2" key="1">
    <citation type="journal article" date="2019" name="Environ. Microbiol.">
        <title>Species interactions and distinct microbial communities in high Arctic permafrost affected cryosols are associated with the CH4 and CO2 gas fluxes.</title>
        <authorList>
            <person name="Altshuler I."/>
            <person name="Hamel J."/>
            <person name="Turney S."/>
            <person name="Magnuson E."/>
            <person name="Levesque R."/>
            <person name="Greer C."/>
            <person name="Whyte L.G."/>
        </authorList>
    </citation>
    <scope>NUCLEOTIDE SEQUENCE [LARGE SCALE GENOMIC DNA]</scope>
    <source>
        <strain evidence="1 2">E4</strain>
    </source>
</reference>
<protein>
    <submittedName>
        <fullName evidence="1">Uncharacterized protein</fullName>
    </submittedName>
</protein>
<sequence>MFMGNETQRERGLQQIEAIKKTHFHASGSLIQTLFDTAPVEWKITLCFHAGLKARHTRMTFDELSAQEKQLIIDAILSFKKFGYKLNTLFK</sequence>
<accession>A0A502FV97</accession>
<comment type="caution">
    <text evidence="1">The sequence shown here is derived from an EMBL/GenBank/DDBJ whole genome shotgun (WGS) entry which is preliminary data.</text>
</comment>
<dbReference type="EMBL" id="RCZD01000023">
    <property type="protein sequence ID" value="TPG53319.1"/>
    <property type="molecule type" value="Genomic_DNA"/>
</dbReference>
<dbReference type="Proteomes" id="UP000317663">
    <property type="component" value="Unassembled WGS sequence"/>
</dbReference>
<keyword evidence="2" id="KW-1185">Reference proteome</keyword>
<dbReference type="AlphaFoldDB" id="A0A502FV97"/>
<gene>
    <name evidence="1" type="ORF">EAH77_24560</name>
</gene>
<proteinExistence type="predicted"/>
<organism evidence="1 2">
    <name type="scientific">Ewingella americana</name>
    <dbReference type="NCBI Taxonomy" id="41202"/>
    <lineage>
        <taxon>Bacteria</taxon>
        <taxon>Pseudomonadati</taxon>
        <taxon>Pseudomonadota</taxon>
        <taxon>Gammaproteobacteria</taxon>
        <taxon>Enterobacterales</taxon>
        <taxon>Yersiniaceae</taxon>
        <taxon>Ewingella</taxon>
    </lineage>
</organism>